<name>A0AA36JFG2_9DINO</name>
<keyword evidence="2" id="KW-1185">Reference proteome</keyword>
<evidence type="ECO:0000313" key="2">
    <source>
        <dbReference type="Proteomes" id="UP001178507"/>
    </source>
</evidence>
<dbReference type="SUPFAM" id="SSF53649">
    <property type="entry name" value="Alkaline phosphatase-like"/>
    <property type="match status" value="1"/>
</dbReference>
<organism evidence="1 2">
    <name type="scientific">Effrenium voratum</name>
    <dbReference type="NCBI Taxonomy" id="2562239"/>
    <lineage>
        <taxon>Eukaryota</taxon>
        <taxon>Sar</taxon>
        <taxon>Alveolata</taxon>
        <taxon>Dinophyceae</taxon>
        <taxon>Suessiales</taxon>
        <taxon>Symbiodiniaceae</taxon>
        <taxon>Effrenium</taxon>
    </lineage>
</organism>
<proteinExistence type="predicted"/>
<accession>A0AA36JFG2</accession>
<evidence type="ECO:0000313" key="1">
    <source>
        <dbReference type="EMBL" id="CAJ1404652.1"/>
    </source>
</evidence>
<dbReference type="InterPro" id="IPR017850">
    <property type="entry name" value="Alkaline_phosphatase_core_sf"/>
</dbReference>
<dbReference type="AlphaFoldDB" id="A0AA36JFG2"/>
<dbReference type="EMBL" id="CAUJNA010003550">
    <property type="protein sequence ID" value="CAJ1404652.1"/>
    <property type="molecule type" value="Genomic_DNA"/>
</dbReference>
<protein>
    <submittedName>
        <fullName evidence="1">Uncharacterized protein</fullName>
    </submittedName>
</protein>
<sequence>MFVVGSSYKWEATFWGIGASVPVFVYFYGGDAHPPYYPHRVANWERGYTEDQLLDVFLALSRRTDTVLEQLKEIWPPPLRAEAGRGFGPEHGLAFLLGDHGEQLTGSDPPPHGNLVSSDVTRTMLALEARAFASQVRRPARRLVRPADVYATVAQLCSLRLQGDLFVGKSLLGEEGHEAINSFSFYRPGDLAAVHFQSADLICSAEFRRPSSGWALHQVDASAVGFGHGKALASQARIECEREALPWLRKALRQRQQIKELLTESNVHAAWLMASMKLAAAKAKSLTSWALRQLLRPFLPPPKAASPYVQAGCGGSWL</sequence>
<comment type="caution">
    <text evidence="1">The sequence shown here is derived from an EMBL/GenBank/DDBJ whole genome shotgun (WGS) entry which is preliminary data.</text>
</comment>
<dbReference type="Proteomes" id="UP001178507">
    <property type="component" value="Unassembled WGS sequence"/>
</dbReference>
<gene>
    <name evidence="1" type="ORF">EVOR1521_LOCUS27058</name>
</gene>
<reference evidence="1" key="1">
    <citation type="submission" date="2023-08" db="EMBL/GenBank/DDBJ databases">
        <authorList>
            <person name="Chen Y."/>
            <person name="Shah S."/>
            <person name="Dougan E. K."/>
            <person name="Thang M."/>
            <person name="Chan C."/>
        </authorList>
    </citation>
    <scope>NUCLEOTIDE SEQUENCE</scope>
</reference>